<accession>A0A4C1YSS3</accession>
<sequence>MFAAAAASAVRSGRARAAGRERARGACHRWAGRGGTAAAGAEPPPPASAHINKATKAYNILSGCVPAIVATNFGESYLVSGDQEKRAPAAYQRSARGLQLRPFVRPREQCLIDEPRRAFCLLPAISDIEIKRKFILIASI</sequence>
<protein>
    <submittedName>
        <fullName evidence="1">Uncharacterized protein</fullName>
    </submittedName>
</protein>
<dbReference type="AlphaFoldDB" id="A0A4C1YSS3"/>
<name>A0A4C1YSS3_EUMVA</name>
<dbReference type="Proteomes" id="UP000299102">
    <property type="component" value="Unassembled WGS sequence"/>
</dbReference>
<reference evidence="1 2" key="1">
    <citation type="journal article" date="2019" name="Commun. Biol.">
        <title>The bagworm genome reveals a unique fibroin gene that provides high tensile strength.</title>
        <authorList>
            <person name="Kono N."/>
            <person name="Nakamura H."/>
            <person name="Ohtoshi R."/>
            <person name="Tomita M."/>
            <person name="Numata K."/>
            <person name="Arakawa K."/>
        </authorList>
    </citation>
    <scope>NUCLEOTIDE SEQUENCE [LARGE SCALE GENOMIC DNA]</scope>
</reference>
<gene>
    <name evidence="1" type="ORF">EVAR_55801_1</name>
</gene>
<keyword evidence="2" id="KW-1185">Reference proteome</keyword>
<comment type="caution">
    <text evidence="1">The sequence shown here is derived from an EMBL/GenBank/DDBJ whole genome shotgun (WGS) entry which is preliminary data.</text>
</comment>
<proteinExistence type="predicted"/>
<evidence type="ECO:0000313" key="1">
    <source>
        <dbReference type="EMBL" id="GBP78240.1"/>
    </source>
</evidence>
<dbReference type="EMBL" id="BGZK01001362">
    <property type="protein sequence ID" value="GBP78240.1"/>
    <property type="molecule type" value="Genomic_DNA"/>
</dbReference>
<organism evidence="1 2">
    <name type="scientific">Eumeta variegata</name>
    <name type="common">Bagworm moth</name>
    <name type="synonym">Eumeta japonica</name>
    <dbReference type="NCBI Taxonomy" id="151549"/>
    <lineage>
        <taxon>Eukaryota</taxon>
        <taxon>Metazoa</taxon>
        <taxon>Ecdysozoa</taxon>
        <taxon>Arthropoda</taxon>
        <taxon>Hexapoda</taxon>
        <taxon>Insecta</taxon>
        <taxon>Pterygota</taxon>
        <taxon>Neoptera</taxon>
        <taxon>Endopterygota</taxon>
        <taxon>Lepidoptera</taxon>
        <taxon>Glossata</taxon>
        <taxon>Ditrysia</taxon>
        <taxon>Tineoidea</taxon>
        <taxon>Psychidae</taxon>
        <taxon>Oiketicinae</taxon>
        <taxon>Eumeta</taxon>
    </lineage>
</organism>
<evidence type="ECO:0000313" key="2">
    <source>
        <dbReference type="Proteomes" id="UP000299102"/>
    </source>
</evidence>